<evidence type="ECO:0000256" key="3">
    <source>
        <dbReference type="ARBA" id="ARBA00022448"/>
    </source>
</evidence>
<dbReference type="NCBIfam" id="TIGR00688">
    <property type="entry name" value="rarD"/>
    <property type="match status" value="1"/>
</dbReference>
<dbReference type="EMBL" id="LNDJ01000100">
    <property type="protein sequence ID" value="KRU21670.1"/>
    <property type="molecule type" value="Genomic_DNA"/>
</dbReference>
<dbReference type="InterPro" id="IPR004626">
    <property type="entry name" value="RarD"/>
</dbReference>
<evidence type="ECO:0000313" key="9">
    <source>
        <dbReference type="EMBL" id="KRU21670.1"/>
    </source>
</evidence>
<feature type="transmembrane region" description="Helical" evidence="8">
    <location>
        <begin position="245"/>
        <end position="266"/>
    </location>
</feature>
<feature type="transmembrane region" description="Helical" evidence="8">
    <location>
        <begin position="154"/>
        <end position="171"/>
    </location>
</feature>
<evidence type="ECO:0000256" key="1">
    <source>
        <dbReference type="ARBA" id="ARBA00004651"/>
    </source>
</evidence>
<comment type="similarity">
    <text evidence="2">Belongs to the EamA transporter family.</text>
</comment>
<dbReference type="GO" id="GO:0005886">
    <property type="term" value="C:plasma membrane"/>
    <property type="evidence" value="ECO:0007669"/>
    <property type="project" value="UniProtKB-SubCell"/>
</dbReference>
<reference evidence="9 10" key="1">
    <citation type="submission" date="2015-11" db="EMBL/GenBank/DDBJ databases">
        <title>Permanent draft genome of Psychrobacter piscatorii LQ58.</title>
        <authorList>
            <person name="Zhou M."/>
            <person name="Dong B."/>
            <person name="Liu Q."/>
        </authorList>
    </citation>
    <scope>NUCLEOTIDE SEQUENCE [LARGE SCALE GENOMIC DNA]</scope>
    <source>
        <strain evidence="9 10">LQ58</strain>
    </source>
</reference>
<evidence type="ECO:0000256" key="7">
    <source>
        <dbReference type="ARBA" id="ARBA00023136"/>
    </source>
</evidence>
<evidence type="ECO:0000256" key="4">
    <source>
        <dbReference type="ARBA" id="ARBA00022475"/>
    </source>
</evidence>
<evidence type="ECO:0000313" key="10">
    <source>
        <dbReference type="Proteomes" id="UP000051202"/>
    </source>
</evidence>
<evidence type="ECO:0000256" key="2">
    <source>
        <dbReference type="ARBA" id="ARBA00007362"/>
    </source>
</evidence>
<evidence type="ECO:0000256" key="5">
    <source>
        <dbReference type="ARBA" id="ARBA00022692"/>
    </source>
</evidence>
<feature type="transmembrane region" description="Helical" evidence="8">
    <location>
        <begin position="40"/>
        <end position="57"/>
    </location>
</feature>
<keyword evidence="4" id="KW-1003">Cell membrane</keyword>
<keyword evidence="6 8" id="KW-1133">Transmembrane helix</keyword>
<feature type="transmembrane region" description="Helical" evidence="8">
    <location>
        <begin position="183"/>
        <end position="207"/>
    </location>
</feature>
<protein>
    <submittedName>
        <fullName evidence="9">Permease</fullName>
    </submittedName>
</protein>
<feature type="transmembrane region" description="Helical" evidence="8">
    <location>
        <begin position="77"/>
        <end position="95"/>
    </location>
</feature>
<dbReference type="AlphaFoldDB" id="A0A0T6DQ32"/>
<keyword evidence="3" id="KW-0813">Transport</keyword>
<feature type="transmembrane region" description="Helical" evidence="8">
    <location>
        <begin position="272"/>
        <end position="295"/>
    </location>
</feature>
<feature type="transmembrane region" description="Helical" evidence="8">
    <location>
        <begin position="213"/>
        <end position="233"/>
    </location>
</feature>
<gene>
    <name evidence="9" type="ORF">AS194_11375</name>
</gene>
<keyword evidence="7 8" id="KW-0472">Membrane</keyword>
<dbReference type="RefSeq" id="WP_058025547.1">
    <property type="nucleotide sequence ID" value="NZ_LNDJ01000100.1"/>
</dbReference>
<evidence type="ECO:0000256" key="6">
    <source>
        <dbReference type="ARBA" id="ARBA00022989"/>
    </source>
</evidence>
<comment type="caution">
    <text evidence="9">The sequence shown here is derived from an EMBL/GenBank/DDBJ whole genome shotgun (WGS) entry which is preliminary data.</text>
</comment>
<accession>A0A0T6DQ32</accession>
<organism evidence="9 10">
    <name type="scientific">Psychrobacter piscatorii</name>
    <dbReference type="NCBI Taxonomy" id="554343"/>
    <lineage>
        <taxon>Bacteria</taxon>
        <taxon>Pseudomonadati</taxon>
        <taxon>Pseudomonadota</taxon>
        <taxon>Gammaproteobacteria</taxon>
        <taxon>Moraxellales</taxon>
        <taxon>Moraxellaceae</taxon>
        <taxon>Psychrobacter</taxon>
    </lineage>
</organism>
<feature type="transmembrane region" description="Helical" evidence="8">
    <location>
        <begin position="107"/>
        <end position="124"/>
    </location>
</feature>
<keyword evidence="5 8" id="KW-0812">Transmembrane</keyword>
<feature type="transmembrane region" description="Helical" evidence="8">
    <location>
        <begin position="12"/>
        <end position="34"/>
    </location>
</feature>
<name>A0A0T6DQ32_9GAMM</name>
<sequence length="356" mass="40294">MLTTNQTFQGTVAAVSSSFLFSMMFLFGLFMLPLTGTQVASWRVLMMLLSLVILLSLTKQWQHVFDYVKTLKTLKEWLIFILPAPILGGQIWLFMWAPVNGFGLDVTLGYFLLPLVMIVLGRFFYREDMSVLQYAAAILAALGIGYDIFQYGSVSWVTLFVCLGYPPYYLLRRTLAVPPITGLLFDLTLLTPVVLIMLYLTGGFSVAAQNMKFWYLLPLLGAFSALAMSLTMIASSKLPVSLFGALSYIEPLLLFVLSITVLSQSLDEGGSLFMYGMITLALVVMIIDSAIGYLVRQRNDRLHGYREPQVGGFPPRRHFINQRIDGVLKAHRFRKIRRYQKKMDKIQQKLEQLDAK</sequence>
<proteinExistence type="inferred from homology"/>
<keyword evidence="10" id="KW-1185">Reference proteome</keyword>
<feature type="transmembrane region" description="Helical" evidence="8">
    <location>
        <begin position="131"/>
        <end position="148"/>
    </location>
</feature>
<dbReference type="Proteomes" id="UP000051202">
    <property type="component" value="Unassembled WGS sequence"/>
</dbReference>
<comment type="subcellular location">
    <subcellularLocation>
        <location evidence="1">Cell membrane</location>
        <topology evidence="1">Multi-pass membrane protein</topology>
    </subcellularLocation>
</comment>
<evidence type="ECO:0000256" key="8">
    <source>
        <dbReference type="SAM" id="Phobius"/>
    </source>
</evidence>